<keyword evidence="1 2" id="KW-0129">CBS domain</keyword>
<feature type="domain" description="CBS" evidence="3">
    <location>
        <begin position="8"/>
        <end position="65"/>
    </location>
</feature>
<evidence type="ECO:0000256" key="1">
    <source>
        <dbReference type="ARBA" id="ARBA00023122"/>
    </source>
</evidence>
<gene>
    <name evidence="4" type="ORF">HNR73_001362</name>
</gene>
<reference evidence="4 5" key="1">
    <citation type="submission" date="2020-08" db="EMBL/GenBank/DDBJ databases">
        <title>Genomic Encyclopedia of Type Strains, Phase IV (KMG-IV): sequencing the most valuable type-strain genomes for metagenomic binning, comparative biology and taxonomic classification.</title>
        <authorList>
            <person name="Goeker M."/>
        </authorList>
    </citation>
    <scope>NUCLEOTIDE SEQUENCE [LARGE SCALE GENOMIC DNA]</scope>
    <source>
        <strain evidence="4 5">YIM 65646</strain>
    </source>
</reference>
<dbReference type="RefSeq" id="WP_184786421.1">
    <property type="nucleotide sequence ID" value="NZ_BONT01000015.1"/>
</dbReference>
<keyword evidence="5" id="KW-1185">Reference proteome</keyword>
<dbReference type="AlphaFoldDB" id="A0A841FIY4"/>
<dbReference type="SUPFAM" id="SSF54631">
    <property type="entry name" value="CBS-domain pair"/>
    <property type="match status" value="1"/>
</dbReference>
<dbReference type="SMART" id="SM00116">
    <property type="entry name" value="CBS"/>
    <property type="match status" value="2"/>
</dbReference>
<dbReference type="PANTHER" id="PTHR43080">
    <property type="entry name" value="CBS DOMAIN-CONTAINING PROTEIN CBSX3, MITOCHONDRIAL"/>
    <property type="match status" value="1"/>
</dbReference>
<dbReference type="InterPro" id="IPR000644">
    <property type="entry name" value="CBS_dom"/>
</dbReference>
<dbReference type="EMBL" id="JACHGT010000003">
    <property type="protein sequence ID" value="MBB6033512.1"/>
    <property type="molecule type" value="Genomic_DNA"/>
</dbReference>
<evidence type="ECO:0000256" key="2">
    <source>
        <dbReference type="PROSITE-ProRule" id="PRU00703"/>
    </source>
</evidence>
<dbReference type="InterPro" id="IPR051257">
    <property type="entry name" value="Diverse_CBS-Domain"/>
</dbReference>
<evidence type="ECO:0000259" key="3">
    <source>
        <dbReference type="PROSITE" id="PS51371"/>
    </source>
</evidence>
<evidence type="ECO:0000313" key="4">
    <source>
        <dbReference type="EMBL" id="MBB6033512.1"/>
    </source>
</evidence>
<dbReference type="PANTHER" id="PTHR43080:SF2">
    <property type="entry name" value="CBS DOMAIN-CONTAINING PROTEIN"/>
    <property type="match status" value="1"/>
</dbReference>
<comment type="caution">
    <text evidence="4">The sequence shown here is derived from an EMBL/GenBank/DDBJ whole genome shotgun (WGS) entry which is preliminary data.</text>
</comment>
<name>A0A841FIY4_9ACTN</name>
<accession>A0A841FIY4</accession>
<feature type="domain" description="CBS" evidence="3">
    <location>
        <begin position="74"/>
        <end position="129"/>
    </location>
</feature>
<sequence length="142" mass="15298">MSTARDIMHPGADCVDEGQSLADAARMMADRQVGSLPICGSDQKLKGIITDRDIVVKCIAEGRDPAQMKAGELANGDLAWVRGDADQGEVVSLMRDRKIRRVPVIDNRQLVGMISEADLAAHLDDDALTAYVHDVYGAPPNN</sequence>
<dbReference type="CDD" id="cd04622">
    <property type="entry name" value="CBS_pair_HRP1_like"/>
    <property type="match status" value="1"/>
</dbReference>
<dbReference type="Gene3D" id="3.10.580.10">
    <property type="entry name" value="CBS-domain"/>
    <property type="match status" value="1"/>
</dbReference>
<protein>
    <submittedName>
        <fullName evidence="4">CBS domain-containing protein</fullName>
    </submittedName>
</protein>
<dbReference type="Pfam" id="PF00571">
    <property type="entry name" value="CBS"/>
    <property type="match status" value="2"/>
</dbReference>
<dbReference type="InterPro" id="IPR046342">
    <property type="entry name" value="CBS_dom_sf"/>
</dbReference>
<proteinExistence type="predicted"/>
<dbReference type="PROSITE" id="PS51371">
    <property type="entry name" value="CBS"/>
    <property type="match status" value="2"/>
</dbReference>
<organism evidence="4 5">
    <name type="scientific">Phytomonospora endophytica</name>
    <dbReference type="NCBI Taxonomy" id="714109"/>
    <lineage>
        <taxon>Bacteria</taxon>
        <taxon>Bacillati</taxon>
        <taxon>Actinomycetota</taxon>
        <taxon>Actinomycetes</taxon>
        <taxon>Micromonosporales</taxon>
        <taxon>Micromonosporaceae</taxon>
        <taxon>Phytomonospora</taxon>
    </lineage>
</organism>
<dbReference type="Proteomes" id="UP000548476">
    <property type="component" value="Unassembled WGS sequence"/>
</dbReference>
<evidence type="ECO:0000313" key="5">
    <source>
        <dbReference type="Proteomes" id="UP000548476"/>
    </source>
</evidence>